<reference evidence="2" key="2">
    <citation type="submission" date="2024-10" db="UniProtKB">
        <authorList>
            <consortium name="EnsemblProtists"/>
        </authorList>
    </citation>
    <scope>IDENTIFICATION</scope>
</reference>
<evidence type="ECO:0000313" key="2">
    <source>
        <dbReference type="EnsemblProtists" id="EOD25864"/>
    </source>
</evidence>
<keyword evidence="3" id="KW-1185">Reference proteome</keyword>
<protein>
    <submittedName>
        <fullName evidence="2">Uncharacterized protein</fullName>
    </submittedName>
</protein>
<organism evidence="2 3">
    <name type="scientific">Emiliania huxleyi (strain CCMP1516)</name>
    <dbReference type="NCBI Taxonomy" id="280463"/>
    <lineage>
        <taxon>Eukaryota</taxon>
        <taxon>Haptista</taxon>
        <taxon>Haptophyta</taxon>
        <taxon>Prymnesiophyceae</taxon>
        <taxon>Isochrysidales</taxon>
        <taxon>Noelaerhabdaceae</taxon>
        <taxon>Emiliania</taxon>
    </lineage>
</organism>
<dbReference type="RefSeq" id="XP_005778293.1">
    <property type="nucleotide sequence ID" value="XM_005778236.1"/>
</dbReference>
<feature type="region of interest" description="Disordered" evidence="1">
    <location>
        <begin position="1"/>
        <end position="38"/>
    </location>
</feature>
<sequence length="124" mass="13182">MVAMSGGGPAADAGGYGRGEPPSRGAPAAPASGGSSASEDALWTRFRQAIVEFAKPLLRGPYERNEISKDGFRSVLKKTAEKVVKSFQREGLPPPANPDIAANQRAKITKLVEEYLKLAKREEG</sequence>
<feature type="compositionally biased region" description="Gly residues" evidence="1">
    <location>
        <begin position="1"/>
        <end position="18"/>
    </location>
</feature>
<dbReference type="Proteomes" id="UP000013827">
    <property type="component" value="Unassembled WGS sequence"/>
</dbReference>
<proteinExistence type="predicted"/>
<dbReference type="HOGENOM" id="CLU_2008233_0_0_1"/>
<feature type="compositionally biased region" description="Low complexity" evidence="1">
    <location>
        <begin position="19"/>
        <end position="38"/>
    </location>
</feature>
<dbReference type="GeneID" id="17271410"/>
<reference evidence="3" key="1">
    <citation type="journal article" date="2013" name="Nature">
        <title>Pan genome of the phytoplankton Emiliania underpins its global distribution.</title>
        <authorList>
            <person name="Read B.A."/>
            <person name="Kegel J."/>
            <person name="Klute M.J."/>
            <person name="Kuo A."/>
            <person name="Lefebvre S.C."/>
            <person name="Maumus F."/>
            <person name="Mayer C."/>
            <person name="Miller J."/>
            <person name="Monier A."/>
            <person name="Salamov A."/>
            <person name="Young J."/>
            <person name="Aguilar M."/>
            <person name="Claverie J.M."/>
            <person name="Frickenhaus S."/>
            <person name="Gonzalez K."/>
            <person name="Herman E.K."/>
            <person name="Lin Y.C."/>
            <person name="Napier J."/>
            <person name="Ogata H."/>
            <person name="Sarno A.F."/>
            <person name="Shmutz J."/>
            <person name="Schroeder D."/>
            <person name="de Vargas C."/>
            <person name="Verret F."/>
            <person name="von Dassow P."/>
            <person name="Valentin K."/>
            <person name="Van de Peer Y."/>
            <person name="Wheeler G."/>
            <person name="Dacks J.B."/>
            <person name="Delwiche C.F."/>
            <person name="Dyhrman S.T."/>
            <person name="Glockner G."/>
            <person name="John U."/>
            <person name="Richards T."/>
            <person name="Worden A.Z."/>
            <person name="Zhang X."/>
            <person name="Grigoriev I.V."/>
            <person name="Allen A.E."/>
            <person name="Bidle K."/>
            <person name="Borodovsky M."/>
            <person name="Bowler C."/>
            <person name="Brownlee C."/>
            <person name="Cock J.M."/>
            <person name="Elias M."/>
            <person name="Gladyshev V.N."/>
            <person name="Groth M."/>
            <person name="Guda C."/>
            <person name="Hadaegh A."/>
            <person name="Iglesias-Rodriguez M.D."/>
            <person name="Jenkins J."/>
            <person name="Jones B.M."/>
            <person name="Lawson T."/>
            <person name="Leese F."/>
            <person name="Lindquist E."/>
            <person name="Lobanov A."/>
            <person name="Lomsadze A."/>
            <person name="Malik S.B."/>
            <person name="Marsh M.E."/>
            <person name="Mackinder L."/>
            <person name="Mock T."/>
            <person name="Mueller-Roeber B."/>
            <person name="Pagarete A."/>
            <person name="Parker M."/>
            <person name="Probert I."/>
            <person name="Quesneville H."/>
            <person name="Raines C."/>
            <person name="Rensing S.A."/>
            <person name="Riano-Pachon D.M."/>
            <person name="Richier S."/>
            <person name="Rokitta S."/>
            <person name="Shiraiwa Y."/>
            <person name="Soanes D.M."/>
            <person name="van der Giezen M."/>
            <person name="Wahlund T.M."/>
            <person name="Williams B."/>
            <person name="Wilson W."/>
            <person name="Wolfe G."/>
            <person name="Wurch L.L."/>
        </authorList>
    </citation>
    <scope>NUCLEOTIDE SEQUENCE</scope>
</reference>
<dbReference type="EnsemblProtists" id="EOD25864">
    <property type="protein sequence ID" value="EOD25864"/>
    <property type="gene ID" value="EMIHUDRAFT_435226"/>
</dbReference>
<evidence type="ECO:0000256" key="1">
    <source>
        <dbReference type="SAM" id="MobiDB-lite"/>
    </source>
</evidence>
<dbReference type="PaxDb" id="2903-EOD25864"/>
<dbReference type="KEGG" id="ehx:EMIHUDRAFT_435226"/>
<dbReference type="AlphaFoldDB" id="A0A0D3JQS9"/>
<name>A0A0D3JQS9_EMIH1</name>
<evidence type="ECO:0000313" key="3">
    <source>
        <dbReference type="Proteomes" id="UP000013827"/>
    </source>
</evidence>
<accession>A0A0D3JQS9</accession>